<dbReference type="InterPro" id="IPR040372">
    <property type="entry name" value="YaeB-like"/>
</dbReference>
<sequence length="133" mass="15228">MELKEIGKIHSPYKTVKEAPRQGKLSDKFCEIEIFPAYEEALLHVDEGRYYVVLYFAHEADRTALQTVPPWAKEPYGVFASRSPHRPNPINLCVVKLVRREKNRLFVIGLDAIDGSSLIDIKPYVKELDEAEA</sequence>
<dbReference type="PANTHER" id="PTHR12818:SF0">
    <property type="entry name" value="TRNA (ADENINE(37)-N6)-METHYLTRANSFERASE"/>
    <property type="match status" value="1"/>
</dbReference>
<dbReference type="Pfam" id="PF01980">
    <property type="entry name" value="TrmO_N"/>
    <property type="match status" value="1"/>
</dbReference>
<dbReference type="InterPro" id="IPR036413">
    <property type="entry name" value="YaeB-like_sf"/>
</dbReference>
<dbReference type="InterPro" id="IPR023368">
    <property type="entry name" value="UPF0066_cons_site"/>
</dbReference>
<dbReference type="Proteomes" id="UP000757890">
    <property type="component" value="Unassembled WGS sequence"/>
</dbReference>
<dbReference type="NCBIfam" id="TIGR00104">
    <property type="entry name" value="tRNA_TsaA"/>
    <property type="match status" value="1"/>
</dbReference>
<dbReference type="PROSITE" id="PS01318">
    <property type="entry name" value="TSAA_1"/>
    <property type="match status" value="1"/>
</dbReference>
<evidence type="ECO:0000313" key="5">
    <source>
        <dbReference type="Proteomes" id="UP000757890"/>
    </source>
</evidence>
<feature type="domain" description="TsaA-like" evidence="3">
    <location>
        <begin position="3"/>
        <end position="133"/>
    </location>
</feature>
<comment type="caution">
    <text evidence="4">The sequence shown here is derived from an EMBL/GenBank/DDBJ whole genome shotgun (WGS) entry which is preliminary data.</text>
</comment>
<proteinExistence type="inferred from homology"/>
<gene>
    <name evidence="4" type="primary">tsaA</name>
    <name evidence="4" type="ORF">HXL70_06865</name>
</gene>
<dbReference type="EMBL" id="JABZMK010000050">
    <property type="protein sequence ID" value="MBF1129745.1"/>
    <property type="molecule type" value="Genomic_DNA"/>
</dbReference>
<comment type="similarity">
    <text evidence="2">Belongs to the tRNA methyltransferase O family.</text>
</comment>
<protein>
    <submittedName>
        <fullName evidence="4">tRNA (N6-threonylcarbamoyladenosine(37)-N6)-methyltransferase TrmO</fullName>
    </submittedName>
</protein>
<dbReference type="InterPro" id="IPR036414">
    <property type="entry name" value="YaeB_N_sf"/>
</dbReference>
<evidence type="ECO:0000256" key="1">
    <source>
        <dbReference type="ARBA" id="ARBA00022691"/>
    </source>
</evidence>
<dbReference type="PANTHER" id="PTHR12818">
    <property type="entry name" value="TRNA (ADENINE(37)-N6)-METHYLTRANSFERASE"/>
    <property type="match status" value="1"/>
</dbReference>
<accession>A0A930BB82</accession>
<name>A0A930BB82_9FIRM</name>
<evidence type="ECO:0000313" key="4">
    <source>
        <dbReference type="EMBL" id="MBF1129745.1"/>
    </source>
</evidence>
<dbReference type="AlphaFoldDB" id="A0A930BB82"/>
<keyword evidence="1" id="KW-0949">S-adenosyl-L-methionine</keyword>
<evidence type="ECO:0000259" key="3">
    <source>
        <dbReference type="PROSITE" id="PS51668"/>
    </source>
</evidence>
<dbReference type="InterPro" id="IPR023370">
    <property type="entry name" value="TrmO-like_N"/>
</dbReference>
<dbReference type="SUPFAM" id="SSF118196">
    <property type="entry name" value="YaeB-like"/>
    <property type="match status" value="1"/>
</dbReference>
<evidence type="ECO:0000256" key="2">
    <source>
        <dbReference type="ARBA" id="ARBA00033753"/>
    </source>
</evidence>
<organism evidence="4 5">
    <name type="scientific">Dialister invisus</name>
    <dbReference type="NCBI Taxonomy" id="218538"/>
    <lineage>
        <taxon>Bacteria</taxon>
        <taxon>Bacillati</taxon>
        <taxon>Bacillota</taxon>
        <taxon>Negativicutes</taxon>
        <taxon>Veillonellales</taxon>
        <taxon>Veillonellaceae</taxon>
        <taxon>Dialister</taxon>
    </lineage>
</organism>
<reference evidence="4" key="1">
    <citation type="submission" date="2020-04" db="EMBL/GenBank/DDBJ databases">
        <title>Deep metagenomics examines the oral microbiome during advanced dental caries in children, revealing novel taxa and co-occurrences with host molecules.</title>
        <authorList>
            <person name="Baker J.L."/>
            <person name="Morton J.T."/>
            <person name="Dinis M."/>
            <person name="Alvarez R."/>
            <person name="Tran N.C."/>
            <person name="Knight R."/>
            <person name="Edlund A."/>
        </authorList>
    </citation>
    <scope>NUCLEOTIDE SEQUENCE</scope>
    <source>
        <strain evidence="4">JCVI_32_bin.14</strain>
    </source>
</reference>
<dbReference type="PROSITE" id="PS51668">
    <property type="entry name" value="TSAA_2"/>
    <property type="match status" value="1"/>
</dbReference>
<dbReference type="Gene3D" id="2.40.30.70">
    <property type="entry name" value="YaeB-like"/>
    <property type="match status" value="1"/>
</dbReference>
<dbReference type="CDD" id="cd09281">
    <property type="entry name" value="UPF0066"/>
    <property type="match status" value="1"/>
</dbReference>